<feature type="chain" id="PRO_5046202989" evidence="1">
    <location>
        <begin position="21"/>
        <end position="146"/>
    </location>
</feature>
<feature type="domain" description="DUF305" evidence="2">
    <location>
        <begin position="45"/>
        <end position="140"/>
    </location>
</feature>
<dbReference type="Pfam" id="PF03713">
    <property type="entry name" value="DUF305"/>
    <property type="match status" value="1"/>
</dbReference>
<dbReference type="InterPro" id="IPR005183">
    <property type="entry name" value="DUF305_CopM-like"/>
</dbReference>
<reference evidence="4" key="1">
    <citation type="journal article" date="2019" name="Int. J. Syst. Evol. Microbiol.">
        <title>The Global Catalogue of Microorganisms (GCM) 10K type strain sequencing project: providing services to taxonomists for standard genome sequencing and annotation.</title>
        <authorList>
            <consortium name="The Broad Institute Genomics Platform"/>
            <consortium name="The Broad Institute Genome Sequencing Center for Infectious Disease"/>
            <person name="Wu L."/>
            <person name="Ma J."/>
        </authorList>
    </citation>
    <scope>NUCLEOTIDE SEQUENCE [LARGE SCALE GENOMIC DNA]</scope>
    <source>
        <strain evidence="4">JCM 12125</strain>
    </source>
</reference>
<dbReference type="PROSITE" id="PS51257">
    <property type="entry name" value="PROKAR_LIPOPROTEIN"/>
    <property type="match status" value="1"/>
</dbReference>
<gene>
    <name evidence="3" type="ORF">ACFPIE_18720</name>
</gene>
<proteinExistence type="predicted"/>
<dbReference type="PANTHER" id="PTHR36933">
    <property type="entry name" value="SLL0788 PROTEIN"/>
    <property type="match status" value="1"/>
</dbReference>
<name>A0ABW0FXW5_9CAUL</name>
<accession>A0ABW0FXW5</accession>
<dbReference type="InterPro" id="IPR012347">
    <property type="entry name" value="Ferritin-like"/>
</dbReference>
<keyword evidence="1" id="KW-0732">Signal</keyword>
<dbReference type="Proteomes" id="UP001596152">
    <property type="component" value="Unassembled WGS sequence"/>
</dbReference>
<feature type="signal peptide" evidence="1">
    <location>
        <begin position="1"/>
        <end position="20"/>
    </location>
</feature>
<sequence length="146" mass="15143">MTARRLALLAALPLMLAACDGGGDPVQQAMREASAKNQAAAVVEGTVSGPEDHSAHTAPAGPTAGDQAFAASEAEMHRLMAAASGETVDQAYIAKMIAHHQGAVAMAEVALRDSRDPEVRRMAQAVIDTQTREIAEMRAWAPAAGE</sequence>
<organism evidence="3 4">
    <name type="scientific">Brevundimonas staleyi</name>
    <dbReference type="NCBI Taxonomy" id="74326"/>
    <lineage>
        <taxon>Bacteria</taxon>
        <taxon>Pseudomonadati</taxon>
        <taxon>Pseudomonadota</taxon>
        <taxon>Alphaproteobacteria</taxon>
        <taxon>Caulobacterales</taxon>
        <taxon>Caulobacteraceae</taxon>
        <taxon>Brevundimonas</taxon>
    </lineage>
</organism>
<dbReference type="PANTHER" id="PTHR36933:SF1">
    <property type="entry name" value="SLL0788 PROTEIN"/>
    <property type="match status" value="1"/>
</dbReference>
<dbReference type="EMBL" id="JBHSLF010000054">
    <property type="protein sequence ID" value="MFC5345954.1"/>
    <property type="molecule type" value="Genomic_DNA"/>
</dbReference>
<keyword evidence="4" id="KW-1185">Reference proteome</keyword>
<evidence type="ECO:0000313" key="3">
    <source>
        <dbReference type="EMBL" id="MFC5345954.1"/>
    </source>
</evidence>
<evidence type="ECO:0000313" key="4">
    <source>
        <dbReference type="Proteomes" id="UP001596152"/>
    </source>
</evidence>
<dbReference type="Gene3D" id="1.20.1260.10">
    <property type="match status" value="1"/>
</dbReference>
<evidence type="ECO:0000256" key="1">
    <source>
        <dbReference type="SAM" id="SignalP"/>
    </source>
</evidence>
<comment type="caution">
    <text evidence="3">The sequence shown here is derived from an EMBL/GenBank/DDBJ whole genome shotgun (WGS) entry which is preliminary data.</text>
</comment>
<evidence type="ECO:0000259" key="2">
    <source>
        <dbReference type="Pfam" id="PF03713"/>
    </source>
</evidence>
<protein>
    <submittedName>
        <fullName evidence="3">DUF305 domain-containing protein</fullName>
    </submittedName>
</protein>
<dbReference type="RefSeq" id="WP_374036984.1">
    <property type="nucleotide sequence ID" value="NZ_CP169082.1"/>
</dbReference>